<protein>
    <submittedName>
        <fullName evidence="7">Rhodocoxin reductase</fullName>
        <ecNumber evidence="7">1.18.1.-</ecNumber>
    </submittedName>
</protein>
<dbReference type="PRINTS" id="PR00411">
    <property type="entry name" value="PNDRDTASEI"/>
</dbReference>
<dbReference type="EC" id="1.18.1.-" evidence="7"/>
<keyword evidence="4 7" id="KW-0560">Oxidoreductase</keyword>
<accession>A0ABN7ZNB5</accession>
<dbReference type="Pfam" id="PF14759">
    <property type="entry name" value="Reductase_C"/>
    <property type="match status" value="1"/>
</dbReference>
<evidence type="ECO:0000259" key="6">
    <source>
        <dbReference type="Pfam" id="PF14759"/>
    </source>
</evidence>
<evidence type="ECO:0000313" key="8">
    <source>
        <dbReference type="Proteomes" id="UP000701702"/>
    </source>
</evidence>
<dbReference type="PANTHER" id="PTHR43557">
    <property type="entry name" value="APOPTOSIS-INDUCING FACTOR 1"/>
    <property type="match status" value="1"/>
</dbReference>
<proteinExistence type="predicted"/>
<dbReference type="InterPro" id="IPR050446">
    <property type="entry name" value="FAD-oxidoreductase/Apoptosis"/>
</dbReference>
<feature type="domain" description="FAD/NAD(P)-binding" evidence="5">
    <location>
        <begin position="10"/>
        <end position="309"/>
    </location>
</feature>
<dbReference type="InterPro" id="IPR036188">
    <property type="entry name" value="FAD/NAD-bd_sf"/>
</dbReference>
<dbReference type="Gene3D" id="3.30.390.30">
    <property type="match status" value="1"/>
</dbReference>
<dbReference type="Pfam" id="PF07992">
    <property type="entry name" value="Pyr_redox_2"/>
    <property type="match status" value="1"/>
</dbReference>
<dbReference type="InterPro" id="IPR023753">
    <property type="entry name" value="FAD/NAD-binding_dom"/>
</dbReference>
<dbReference type="Proteomes" id="UP000701702">
    <property type="component" value="Unassembled WGS sequence"/>
</dbReference>
<dbReference type="SUPFAM" id="SSF51905">
    <property type="entry name" value="FAD/NAD(P)-binding domain"/>
    <property type="match status" value="1"/>
</dbReference>
<evidence type="ECO:0000256" key="3">
    <source>
        <dbReference type="ARBA" id="ARBA00022827"/>
    </source>
</evidence>
<gene>
    <name evidence="7" type="primary">thcD_3</name>
    <name evidence="7" type="ORF">LMG23994_06872</name>
</gene>
<dbReference type="InterPro" id="IPR028202">
    <property type="entry name" value="Reductase_C"/>
</dbReference>
<dbReference type="PANTHER" id="PTHR43557:SF2">
    <property type="entry name" value="RIESKE DOMAIN-CONTAINING PROTEIN-RELATED"/>
    <property type="match status" value="1"/>
</dbReference>
<evidence type="ECO:0000313" key="7">
    <source>
        <dbReference type="EMBL" id="CAG9187427.1"/>
    </source>
</evidence>
<feature type="domain" description="Reductase C-terminal" evidence="6">
    <location>
        <begin position="328"/>
        <end position="415"/>
    </location>
</feature>
<dbReference type="Gene3D" id="3.50.50.60">
    <property type="entry name" value="FAD/NAD(P)-binding domain"/>
    <property type="match status" value="2"/>
</dbReference>
<dbReference type="GO" id="GO:0016491">
    <property type="term" value="F:oxidoreductase activity"/>
    <property type="evidence" value="ECO:0007669"/>
    <property type="project" value="UniProtKB-KW"/>
</dbReference>
<name>A0ABN7ZNB5_9BURK</name>
<dbReference type="EMBL" id="CAJZAF010000071">
    <property type="protein sequence ID" value="CAG9187427.1"/>
    <property type="molecule type" value="Genomic_DNA"/>
</dbReference>
<evidence type="ECO:0000256" key="4">
    <source>
        <dbReference type="ARBA" id="ARBA00023002"/>
    </source>
</evidence>
<evidence type="ECO:0000256" key="1">
    <source>
        <dbReference type="ARBA" id="ARBA00001974"/>
    </source>
</evidence>
<dbReference type="PRINTS" id="PR00368">
    <property type="entry name" value="FADPNR"/>
</dbReference>
<reference evidence="7 8" key="1">
    <citation type="submission" date="2021-08" db="EMBL/GenBank/DDBJ databases">
        <authorList>
            <person name="Peeters C."/>
        </authorList>
    </citation>
    <scope>NUCLEOTIDE SEQUENCE [LARGE SCALE GENOMIC DNA]</scope>
    <source>
        <strain evidence="7 8">LMG 23994</strain>
    </source>
</reference>
<evidence type="ECO:0000256" key="2">
    <source>
        <dbReference type="ARBA" id="ARBA00022630"/>
    </source>
</evidence>
<comment type="caution">
    <text evidence="7">The sequence shown here is derived from an EMBL/GenBank/DDBJ whole genome shotgun (WGS) entry which is preliminary data.</text>
</comment>
<comment type="cofactor">
    <cofactor evidence="1">
        <name>FAD</name>
        <dbReference type="ChEBI" id="CHEBI:57692"/>
    </cofactor>
</comment>
<dbReference type="SUPFAM" id="SSF55424">
    <property type="entry name" value="FAD/NAD-linked reductases, dimerisation (C-terminal) domain"/>
    <property type="match status" value="1"/>
</dbReference>
<keyword evidence="3" id="KW-0274">FAD</keyword>
<evidence type="ECO:0000259" key="5">
    <source>
        <dbReference type="Pfam" id="PF07992"/>
    </source>
</evidence>
<keyword evidence="8" id="KW-1185">Reference proteome</keyword>
<dbReference type="InterPro" id="IPR016156">
    <property type="entry name" value="FAD/NAD-linked_Rdtase_dimer_sf"/>
</dbReference>
<keyword evidence="2" id="KW-0285">Flavoprotein</keyword>
<sequence length="433" mass="45996">MQYMSTQTPILIIGAGQAGAMAAAELRKLGHAERIVMVGGERHAPYERPPLSKAVLADASQQGQIGVHPAGFYAERDIELRLCTTVSAIDAARSVATCTDGSEIRFDACLLATGGRARTLPDLPAGTPNVHYLRTLDDAARLREAMQGADEVLVIGGGFLGLETASTAVDLGLKVTILESADRLLARAAPAELSDWLAQRVRAQGVDLRLGCRITAIEPQAHGVQVRLADGTTWHIPVLVVAIGLTPNTELAAFAGLALHPGNGGIQIDEQGRTSVPNIYAAGDCASQFQPLFGAEMRMESWQSANEQARIAATSMLGLQAAPAATPWFWTDQFGCNVQMLGAALPGMRYVWRDMPASGAASPKFMLLGTLDGCLRHAIAVNAGGDLRQLRALFDLPVNEHLARLCDAALPLRQIVREVQAEISSRTASLTTN</sequence>
<organism evidence="7 8">
    <name type="scientific">Cupriavidus pinatubonensis</name>
    <dbReference type="NCBI Taxonomy" id="248026"/>
    <lineage>
        <taxon>Bacteria</taxon>
        <taxon>Pseudomonadati</taxon>
        <taxon>Pseudomonadota</taxon>
        <taxon>Betaproteobacteria</taxon>
        <taxon>Burkholderiales</taxon>
        <taxon>Burkholderiaceae</taxon>
        <taxon>Cupriavidus</taxon>
    </lineage>
</organism>